<feature type="domain" description="SnoaL-like" evidence="1">
    <location>
        <begin position="17"/>
        <end position="126"/>
    </location>
</feature>
<dbReference type="SUPFAM" id="SSF54427">
    <property type="entry name" value="NTF2-like"/>
    <property type="match status" value="1"/>
</dbReference>
<keyword evidence="3" id="KW-1185">Reference proteome</keyword>
<reference evidence="2 3" key="1">
    <citation type="journal article" date="2006" name="J. Bacteriol.">
        <title>Comparison of the genome sequence of the poultry pathogen Bordetella avium with those of B. bronchiseptica, B. pertussis, and B. parapertussis reveals extensive diversity in surface structures associated with host interaction.</title>
        <authorList>
            <person name="Sebaihia M."/>
            <person name="Preston A."/>
            <person name="Maskell D.J."/>
            <person name="Kuzmiak H."/>
            <person name="Connell T.D."/>
            <person name="King N.D."/>
            <person name="Orndorff P.E."/>
            <person name="Miyamoto D.M."/>
            <person name="Thomson N.R."/>
            <person name="Harris D."/>
            <person name="Goble A."/>
            <person name="Lord A."/>
            <person name="Murphy L."/>
            <person name="Quail M.A."/>
            <person name="Rutter S."/>
            <person name="Squares R."/>
            <person name="Squares S."/>
            <person name="Woodward J."/>
            <person name="Parkhill J."/>
            <person name="Temple L.M."/>
        </authorList>
    </citation>
    <scope>NUCLEOTIDE SEQUENCE [LARGE SCALE GENOMIC DNA]</scope>
    <source>
        <strain evidence="2 3">197N</strain>
    </source>
</reference>
<sequence>MNDAKALLCQAAGEQVLNFFAALDERRHDDVAALMASDGVWYRQGRELIGPQAVAQALAQRDPARETAHVVSNLRAEMTGPDSARLRFYLLAYDGRSGDDAPRLVAIRFCEDELRHTSAGWRFTKRSSQRHLPPEAR</sequence>
<gene>
    <name evidence="2" type="ordered locus">BAV0661</name>
</gene>
<evidence type="ECO:0000259" key="1">
    <source>
        <dbReference type="Pfam" id="PF13577"/>
    </source>
</evidence>
<evidence type="ECO:0000313" key="3">
    <source>
        <dbReference type="Proteomes" id="UP000001977"/>
    </source>
</evidence>
<protein>
    <recommendedName>
        <fullName evidence="1">SnoaL-like domain-containing protein</fullName>
    </recommendedName>
</protein>
<dbReference type="OrthoDB" id="8964892at2"/>
<name>Q2KXG4_BORA1</name>
<dbReference type="EMBL" id="AM167904">
    <property type="protein sequence ID" value="CAJ48266.1"/>
    <property type="molecule type" value="Genomic_DNA"/>
</dbReference>
<dbReference type="CDD" id="cd00531">
    <property type="entry name" value="NTF2_like"/>
    <property type="match status" value="1"/>
</dbReference>
<dbReference type="AlphaFoldDB" id="Q2KXG4"/>
<proteinExistence type="predicted"/>
<dbReference type="STRING" id="360910.BAV0661"/>
<dbReference type="RefSeq" id="WP_012416356.1">
    <property type="nucleotide sequence ID" value="NC_010645.1"/>
</dbReference>
<dbReference type="InterPro" id="IPR032710">
    <property type="entry name" value="NTF2-like_dom_sf"/>
</dbReference>
<dbReference type="GeneID" id="92936156"/>
<evidence type="ECO:0000313" key="2">
    <source>
        <dbReference type="EMBL" id="CAJ48266.1"/>
    </source>
</evidence>
<dbReference type="InterPro" id="IPR037401">
    <property type="entry name" value="SnoaL-like"/>
</dbReference>
<dbReference type="Proteomes" id="UP000001977">
    <property type="component" value="Chromosome"/>
</dbReference>
<dbReference type="HOGENOM" id="CLU_152356_0_0_4"/>
<dbReference type="eggNOG" id="COG5517">
    <property type="taxonomic scope" value="Bacteria"/>
</dbReference>
<accession>Q2KXG4</accession>
<dbReference type="KEGG" id="bav:BAV0661"/>
<dbReference type="Gene3D" id="3.10.450.50">
    <property type="match status" value="1"/>
</dbReference>
<organism evidence="2 3">
    <name type="scientific">Bordetella avium (strain 197N)</name>
    <dbReference type="NCBI Taxonomy" id="360910"/>
    <lineage>
        <taxon>Bacteria</taxon>
        <taxon>Pseudomonadati</taxon>
        <taxon>Pseudomonadota</taxon>
        <taxon>Betaproteobacteria</taxon>
        <taxon>Burkholderiales</taxon>
        <taxon>Alcaligenaceae</taxon>
        <taxon>Bordetella</taxon>
    </lineage>
</organism>
<dbReference type="Pfam" id="PF13577">
    <property type="entry name" value="SnoaL_4"/>
    <property type="match status" value="1"/>
</dbReference>